<dbReference type="OrthoDB" id="5287122at2"/>
<sequence>MFAIIDAAINRSRTMLTLLVLILLAGVITYRVIPKESSPDITIPVIYVSVGHQGISPIDAERLLVRPLEKELRSIEGVKEMTAAASEGYASVTLEFIAGSDINVALTDVREAVDMAKTKLPEDADEPTVNEVTLASYEPVLSLVLYGTVPERTTIQIARELQDKLESFKQVLEVDIAGDREDVVEVLVEPLLMESYGLDQQDVFNLVARNNRVVAAGFVDTGYGRFSVKVPSVFDSLKDILELPIKVDGNKVVTFSDVATIRRAYRDPDSFARLNGDTAVVLDVKKRAGENIIETVNIVKAVVEEAQKLDEWPDNLLVEYTLDQSEDVETMLSDLQNNILSAIILVVIVILAILGTRTAFLVGVSIPGAFLTGLLMLAVSGITVNMIVLFALIMAVGMLVDGAIVVTEYADRKMQEGVGRKQAYREAAKRMAWPITASTATTLAAFAPLLFWPDTTGEFMRYLPLTLIATLSASLIMALLFVPVLGSVVGKPQYTTQQDRERKIALEKGDFSQAHGLTKLYLATLAIAIKHPIKILLSACLFAVAVGVAYSKAGLGVVFFPDVDPPHFTIKARSHGDLSIYEKDTLMSQIEQRIMGTEGIKSVYTRTGGNNEIGQIQLNPLDWQYRPPIKDIIAEMREKTADIAGVELEFKFPQAGPPSEHDVVIEVSGNNTAEMNDAVRQVRYWLESQPAFTNISDSADKEGIDWEINISRDDAARFGSDATLVGNTVQFVTNGLKIGDFLPDDTDEEVDILVRYPEDKRDIGRFDELRVKTVYGMVPITNFASITPSPKQGTINRIDGKRVIEVMADMATGYNLSLQLPVINAAIAEMPLAKGTQVVVRGQNEDQEKSSAFLQNAFLVALAVMGLILITQFNSFYQALLILSAVLFSTVGVFLGLLIFQRPFGIIMSGIGVISLAGIVVNNNIVLIDTYNQLRHGGMDKVTAIMHTGAQRLRPVLLTTITTVLGLLPMVLEMNIDLLNRVVEFGAPSTQWWSQLATAVAGGLTFATVLTLILTPCLLMLGRDHRQRAEKRASAPQTQNGHTPMGDPEAIVKQQLGKMLSSPPVPSKTVTAQGTTERLK</sequence>
<dbReference type="HOGENOM" id="CLU_002755_1_2_6"/>
<feature type="transmembrane region" description="Helical" evidence="2">
    <location>
        <begin position="431"/>
        <end position="451"/>
    </location>
</feature>
<feature type="transmembrane region" description="Helical" evidence="2">
    <location>
        <begin position="388"/>
        <end position="410"/>
    </location>
</feature>
<dbReference type="PANTHER" id="PTHR32063:SF0">
    <property type="entry name" value="SWARMING MOTILITY PROTEIN SWRC"/>
    <property type="match status" value="1"/>
</dbReference>
<feature type="transmembrane region" description="Helical" evidence="2">
    <location>
        <begin position="361"/>
        <end position="382"/>
    </location>
</feature>
<dbReference type="Gene3D" id="3.30.70.1320">
    <property type="entry name" value="Multidrug efflux transporter AcrB pore domain like"/>
    <property type="match status" value="1"/>
</dbReference>
<proteinExistence type="predicted"/>
<dbReference type="PATRIC" id="fig|658445.3.peg.3613"/>
<keyword evidence="2" id="KW-0812">Transmembrane</keyword>
<feature type="transmembrane region" description="Helical" evidence="2">
    <location>
        <begin position="535"/>
        <end position="560"/>
    </location>
</feature>
<feature type="transmembrane region" description="Helical" evidence="2">
    <location>
        <begin position="880"/>
        <end position="900"/>
    </location>
</feature>
<feature type="region of interest" description="Disordered" evidence="1">
    <location>
        <begin position="1028"/>
        <end position="1080"/>
    </location>
</feature>
<gene>
    <name evidence="3" type="ORF">H744_2c1689</name>
</gene>
<organism evidence="3 4">
    <name type="scientific">Photobacterium gaetbulicola Gung47</name>
    <dbReference type="NCBI Taxonomy" id="658445"/>
    <lineage>
        <taxon>Bacteria</taxon>
        <taxon>Pseudomonadati</taxon>
        <taxon>Pseudomonadota</taxon>
        <taxon>Gammaproteobacteria</taxon>
        <taxon>Vibrionales</taxon>
        <taxon>Vibrionaceae</taxon>
        <taxon>Photobacterium</taxon>
    </lineage>
</organism>
<evidence type="ECO:0000256" key="1">
    <source>
        <dbReference type="SAM" id="MobiDB-lite"/>
    </source>
</evidence>
<dbReference type="Gene3D" id="1.20.1640.10">
    <property type="entry name" value="Multidrug efflux transporter AcrB transmembrane domain"/>
    <property type="match status" value="2"/>
</dbReference>
<accession>A0A0C5WPV1</accession>
<dbReference type="Gene3D" id="3.30.70.1430">
    <property type="entry name" value="Multidrug efflux transporter AcrB pore domain"/>
    <property type="match status" value="2"/>
</dbReference>
<keyword evidence="2" id="KW-1133">Transmembrane helix</keyword>
<feature type="transmembrane region" description="Helical" evidence="2">
    <location>
        <begin position="953"/>
        <end position="972"/>
    </location>
</feature>
<dbReference type="STRING" id="658445.H744_2c1689"/>
<dbReference type="GO" id="GO:0042910">
    <property type="term" value="F:xenobiotic transmembrane transporter activity"/>
    <property type="evidence" value="ECO:0007669"/>
    <property type="project" value="TreeGrafter"/>
</dbReference>
<dbReference type="InterPro" id="IPR001036">
    <property type="entry name" value="Acrflvin-R"/>
</dbReference>
<dbReference type="Proteomes" id="UP000032303">
    <property type="component" value="Chromosome 2"/>
</dbReference>
<reference evidence="3 4" key="1">
    <citation type="submission" date="2013-05" db="EMBL/GenBank/DDBJ databases">
        <title>Complete genome sequence of the lipase-producing bacterium Photobacterium gaetbulicola Gung47.</title>
        <authorList>
            <person name="Kim Y.-O."/>
        </authorList>
    </citation>
    <scope>NUCLEOTIDE SEQUENCE [LARGE SCALE GENOMIC DNA]</scope>
    <source>
        <strain evidence="3 4">Gung47</strain>
    </source>
</reference>
<feature type="transmembrane region" description="Helical" evidence="2">
    <location>
        <begin position="335"/>
        <end position="354"/>
    </location>
</feature>
<dbReference type="Pfam" id="PF00873">
    <property type="entry name" value="ACR_tran"/>
    <property type="match status" value="1"/>
</dbReference>
<dbReference type="InterPro" id="IPR027463">
    <property type="entry name" value="AcrB_DN_DC_subdom"/>
</dbReference>
<dbReference type="KEGG" id="pgb:H744_2c1689"/>
<evidence type="ECO:0000313" key="3">
    <source>
        <dbReference type="EMBL" id="AJR08362.1"/>
    </source>
</evidence>
<protein>
    <submittedName>
        <fullName evidence="3">Acriflavin resistance plasma membrane protein</fullName>
    </submittedName>
</protein>
<evidence type="ECO:0000256" key="2">
    <source>
        <dbReference type="SAM" id="Phobius"/>
    </source>
</evidence>
<dbReference type="Gene3D" id="3.30.2090.10">
    <property type="entry name" value="Multidrug efflux transporter AcrB TolC docking domain, DN and DC subdomains"/>
    <property type="match status" value="2"/>
</dbReference>
<feature type="transmembrane region" description="Helical" evidence="2">
    <location>
        <begin position="992"/>
        <end position="1022"/>
    </location>
</feature>
<dbReference type="EMBL" id="CP005974">
    <property type="protein sequence ID" value="AJR08362.1"/>
    <property type="molecule type" value="Genomic_DNA"/>
</dbReference>
<feature type="transmembrane region" description="Helical" evidence="2">
    <location>
        <begin position="853"/>
        <end position="873"/>
    </location>
</feature>
<keyword evidence="4" id="KW-1185">Reference proteome</keyword>
<dbReference type="PANTHER" id="PTHR32063">
    <property type="match status" value="1"/>
</dbReference>
<evidence type="ECO:0000313" key="4">
    <source>
        <dbReference type="Proteomes" id="UP000032303"/>
    </source>
</evidence>
<dbReference type="AlphaFoldDB" id="A0A0C5WPV1"/>
<keyword evidence="2" id="KW-0472">Membrane</keyword>
<feature type="transmembrane region" description="Helical" evidence="2">
    <location>
        <begin position="463"/>
        <end position="490"/>
    </location>
</feature>
<dbReference type="SUPFAM" id="SSF82693">
    <property type="entry name" value="Multidrug efflux transporter AcrB pore domain, PN1, PN2, PC1 and PC2 subdomains"/>
    <property type="match status" value="2"/>
</dbReference>
<dbReference type="Gene3D" id="3.30.70.1440">
    <property type="entry name" value="Multidrug efflux transporter AcrB pore domain"/>
    <property type="match status" value="1"/>
</dbReference>
<name>A0A0C5WPV1_9GAMM</name>
<dbReference type="GO" id="GO:0005886">
    <property type="term" value="C:plasma membrane"/>
    <property type="evidence" value="ECO:0007669"/>
    <property type="project" value="TreeGrafter"/>
</dbReference>
<dbReference type="SUPFAM" id="SSF82866">
    <property type="entry name" value="Multidrug efflux transporter AcrB transmembrane domain"/>
    <property type="match status" value="2"/>
</dbReference>
<feature type="transmembrane region" description="Helical" evidence="2">
    <location>
        <begin position="906"/>
        <end position="932"/>
    </location>
</feature>
<dbReference type="SUPFAM" id="SSF82714">
    <property type="entry name" value="Multidrug efflux transporter AcrB TolC docking domain, DN and DC subdomains"/>
    <property type="match status" value="2"/>
</dbReference>
<dbReference type="PRINTS" id="PR00702">
    <property type="entry name" value="ACRIFLAVINRP"/>
</dbReference>
<feature type="compositionally biased region" description="Polar residues" evidence="1">
    <location>
        <begin position="1068"/>
        <end position="1080"/>
    </location>
</feature>